<dbReference type="Pfam" id="PF00158">
    <property type="entry name" value="Sigma54_activat"/>
    <property type="match status" value="1"/>
</dbReference>
<dbReference type="SUPFAM" id="SSF52540">
    <property type="entry name" value="P-loop containing nucleoside triphosphate hydrolases"/>
    <property type="match status" value="1"/>
</dbReference>
<keyword evidence="8" id="KW-1185">Reference proteome</keyword>
<dbReference type="STRING" id="1173111.SAMN05444955_106144"/>
<dbReference type="GO" id="GO:0043565">
    <property type="term" value="F:sequence-specific DNA binding"/>
    <property type="evidence" value="ECO:0007669"/>
    <property type="project" value="InterPro"/>
</dbReference>
<dbReference type="InterPro" id="IPR058031">
    <property type="entry name" value="AAA_lid_NorR"/>
</dbReference>
<dbReference type="PANTHER" id="PTHR32071:SF57">
    <property type="entry name" value="C4-DICARBOXYLATE TRANSPORT TRANSCRIPTIONAL REGULATORY PROTEIN DCTD"/>
    <property type="match status" value="1"/>
</dbReference>
<dbReference type="GO" id="GO:0005524">
    <property type="term" value="F:ATP binding"/>
    <property type="evidence" value="ECO:0007669"/>
    <property type="project" value="UniProtKB-KW"/>
</dbReference>
<dbReference type="InterPro" id="IPR025662">
    <property type="entry name" value="Sigma_54_int_dom_ATP-bd_1"/>
</dbReference>
<protein>
    <submittedName>
        <fullName evidence="7">PAS domain S-box-containing protein</fullName>
    </submittedName>
</protein>
<dbReference type="InterPro" id="IPR009057">
    <property type="entry name" value="Homeodomain-like_sf"/>
</dbReference>
<keyword evidence="2" id="KW-0067">ATP-binding</keyword>
<dbReference type="InterPro" id="IPR002078">
    <property type="entry name" value="Sigma_54_int"/>
</dbReference>
<dbReference type="SMART" id="SM00091">
    <property type="entry name" value="PAS"/>
    <property type="match status" value="1"/>
</dbReference>
<dbReference type="FunFam" id="3.40.50.300:FF:000006">
    <property type="entry name" value="DNA-binding transcriptional regulator NtrC"/>
    <property type="match status" value="1"/>
</dbReference>
<keyword evidence="3" id="KW-0805">Transcription regulation</keyword>
<dbReference type="Pfam" id="PF00989">
    <property type="entry name" value="PAS"/>
    <property type="match status" value="1"/>
</dbReference>
<dbReference type="SMART" id="SM00382">
    <property type="entry name" value="AAA"/>
    <property type="match status" value="1"/>
</dbReference>
<name>A0A1H8E7I5_9BACL</name>
<dbReference type="Gene3D" id="3.30.450.20">
    <property type="entry name" value="PAS domain"/>
    <property type="match status" value="1"/>
</dbReference>
<dbReference type="InterPro" id="IPR027417">
    <property type="entry name" value="P-loop_NTPase"/>
</dbReference>
<dbReference type="GO" id="GO:0006355">
    <property type="term" value="P:regulation of DNA-templated transcription"/>
    <property type="evidence" value="ECO:0007669"/>
    <property type="project" value="InterPro"/>
</dbReference>
<dbReference type="InterPro" id="IPR013767">
    <property type="entry name" value="PAS_fold"/>
</dbReference>
<dbReference type="Gene3D" id="3.40.50.300">
    <property type="entry name" value="P-loop containing nucleotide triphosphate hydrolases"/>
    <property type="match status" value="1"/>
</dbReference>
<evidence type="ECO:0000259" key="5">
    <source>
        <dbReference type="PROSITE" id="PS50045"/>
    </source>
</evidence>
<dbReference type="CDD" id="cd00130">
    <property type="entry name" value="PAS"/>
    <property type="match status" value="1"/>
</dbReference>
<evidence type="ECO:0000313" key="7">
    <source>
        <dbReference type="EMBL" id="SEN14738.1"/>
    </source>
</evidence>
<dbReference type="InterPro" id="IPR000014">
    <property type="entry name" value="PAS"/>
</dbReference>
<dbReference type="Gene3D" id="1.10.8.60">
    <property type="match status" value="1"/>
</dbReference>
<dbReference type="Pfam" id="PF25601">
    <property type="entry name" value="AAA_lid_14"/>
    <property type="match status" value="1"/>
</dbReference>
<dbReference type="RefSeq" id="WP_342027745.1">
    <property type="nucleotide sequence ID" value="NZ_FOCQ01000006.1"/>
</dbReference>
<evidence type="ECO:0000259" key="6">
    <source>
        <dbReference type="PROSITE" id="PS50112"/>
    </source>
</evidence>
<dbReference type="CDD" id="cd00009">
    <property type="entry name" value="AAA"/>
    <property type="match status" value="1"/>
</dbReference>
<dbReference type="SUPFAM" id="SSF55785">
    <property type="entry name" value="PYP-like sensor domain (PAS domain)"/>
    <property type="match status" value="1"/>
</dbReference>
<dbReference type="Gene3D" id="1.10.10.60">
    <property type="entry name" value="Homeodomain-like"/>
    <property type="match status" value="1"/>
</dbReference>
<dbReference type="PROSITE" id="PS50045">
    <property type="entry name" value="SIGMA54_INTERACT_4"/>
    <property type="match status" value="1"/>
</dbReference>
<dbReference type="InterPro" id="IPR002197">
    <property type="entry name" value="HTH_Fis"/>
</dbReference>
<dbReference type="InterPro" id="IPR003593">
    <property type="entry name" value="AAA+_ATPase"/>
</dbReference>
<dbReference type="PROSITE" id="PS50112">
    <property type="entry name" value="PAS"/>
    <property type="match status" value="1"/>
</dbReference>
<keyword evidence="1" id="KW-0547">Nucleotide-binding</keyword>
<dbReference type="PROSITE" id="PS00675">
    <property type="entry name" value="SIGMA54_INTERACT_1"/>
    <property type="match status" value="1"/>
</dbReference>
<feature type="domain" description="PAS" evidence="6">
    <location>
        <begin position="22"/>
        <end position="67"/>
    </location>
</feature>
<dbReference type="PANTHER" id="PTHR32071">
    <property type="entry name" value="TRANSCRIPTIONAL REGULATORY PROTEIN"/>
    <property type="match status" value="1"/>
</dbReference>
<evidence type="ECO:0000256" key="1">
    <source>
        <dbReference type="ARBA" id="ARBA00022741"/>
    </source>
</evidence>
<proteinExistence type="predicted"/>
<dbReference type="PROSITE" id="PS00688">
    <property type="entry name" value="SIGMA54_INTERACT_3"/>
    <property type="match status" value="1"/>
</dbReference>
<gene>
    <name evidence="7" type="ORF">SAMN05444955_106144</name>
</gene>
<sequence>MIDEKQADQMQLLEAYRKCCQTRDLIQAAFESAYEGIVITDSNGFIMMMNQSYAEFLGVDAKEVVGKHCTEVIENTRMHIVAKTKEAELAQVQRIRGGDMIAHRIPIIQDGKVIAVVGKVLFQNARELHALSAHVLRLQKELNYYQGELLKSVGAKFSFDDIIGNSSKIRSVKEIAKRVAGSDTTVFISGESGTGKELFAHAIHKHSHRKFGPFVRVNCAAIPETLVESVLFGYEEGAFTGAMKGGKKGKFEMAHQGTIFLDEIGELPLTMQAKLLRVLQEKEVERIGGMHPVKVDVRIIAASNRDLEQMVKKGQFRQDLFYRLHVVSLHIPPLRERREDIPLLVDSLLKMLSHEIGVYVSGVDAAAMNALILYDWPGNVRELKNVLERTLHMKDGDLIQVNHLPVHVVKGGTGNPARYSLKEALEQAEKEAILQVLKAADNDKIRAIQMLGISKSSFYQKLKKHQIKI</sequence>
<evidence type="ECO:0000256" key="4">
    <source>
        <dbReference type="ARBA" id="ARBA00023163"/>
    </source>
</evidence>
<evidence type="ECO:0000313" key="8">
    <source>
        <dbReference type="Proteomes" id="UP000199695"/>
    </source>
</evidence>
<reference evidence="7 8" key="1">
    <citation type="submission" date="2016-10" db="EMBL/GenBank/DDBJ databases">
        <authorList>
            <person name="de Groot N.N."/>
        </authorList>
    </citation>
    <scope>NUCLEOTIDE SEQUENCE [LARGE SCALE GENOMIC DNA]</scope>
    <source>
        <strain evidence="7 8">DSM 46701</strain>
    </source>
</reference>
<feature type="domain" description="Sigma-54 factor interaction" evidence="5">
    <location>
        <begin position="162"/>
        <end position="392"/>
    </location>
</feature>
<dbReference type="EMBL" id="FOCQ01000006">
    <property type="protein sequence ID" value="SEN14738.1"/>
    <property type="molecule type" value="Genomic_DNA"/>
</dbReference>
<accession>A0A1H8E7I5</accession>
<dbReference type="Pfam" id="PF02954">
    <property type="entry name" value="HTH_8"/>
    <property type="match status" value="1"/>
</dbReference>
<dbReference type="InterPro" id="IPR035965">
    <property type="entry name" value="PAS-like_dom_sf"/>
</dbReference>
<dbReference type="AlphaFoldDB" id="A0A1H8E7I5"/>
<dbReference type="InterPro" id="IPR025944">
    <property type="entry name" value="Sigma_54_int_dom_CS"/>
</dbReference>
<dbReference type="NCBIfam" id="TIGR00229">
    <property type="entry name" value="sensory_box"/>
    <property type="match status" value="1"/>
</dbReference>
<dbReference type="SUPFAM" id="SSF46689">
    <property type="entry name" value="Homeodomain-like"/>
    <property type="match status" value="1"/>
</dbReference>
<dbReference type="Proteomes" id="UP000199695">
    <property type="component" value="Unassembled WGS sequence"/>
</dbReference>
<organism evidence="7 8">
    <name type="scientific">Lihuaxuella thermophila</name>
    <dbReference type="NCBI Taxonomy" id="1173111"/>
    <lineage>
        <taxon>Bacteria</taxon>
        <taxon>Bacillati</taxon>
        <taxon>Bacillota</taxon>
        <taxon>Bacilli</taxon>
        <taxon>Bacillales</taxon>
        <taxon>Thermoactinomycetaceae</taxon>
        <taxon>Lihuaxuella</taxon>
    </lineage>
</organism>
<evidence type="ECO:0000256" key="2">
    <source>
        <dbReference type="ARBA" id="ARBA00022840"/>
    </source>
</evidence>
<evidence type="ECO:0000256" key="3">
    <source>
        <dbReference type="ARBA" id="ARBA00023015"/>
    </source>
</evidence>
<keyword evidence="4" id="KW-0804">Transcription</keyword>